<dbReference type="Proteomes" id="UP001187415">
    <property type="component" value="Unassembled WGS sequence"/>
</dbReference>
<reference evidence="4" key="1">
    <citation type="submission" date="2023-07" db="EMBL/GenBank/DDBJ databases">
        <title>Chromosome-level Genome Assembly of Striped Snakehead (Channa striata).</title>
        <authorList>
            <person name="Liu H."/>
        </authorList>
    </citation>
    <scope>NUCLEOTIDE SEQUENCE</scope>
    <source>
        <strain evidence="4">Gz</strain>
        <tissue evidence="4">Muscle</tissue>
    </source>
</reference>
<comment type="caution">
    <text evidence="4">The sequence shown here is derived from an EMBL/GenBank/DDBJ whole genome shotgun (WGS) entry which is preliminary data.</text>
</comment>
<feature type="region of interest" description="Disordered" evidence="2">
    <location>
        <begin position="293"/>
        <end position="317"/>
    </location>
</feature>
<evidence type="ECO:0000256" key="1">
    <source>
        <dbReference type="SAM" id="Coils"/>
    </source>
</evidence>
<feature type="compositionally biased region" description="Basic and acidic residues" evidence="2">
    <location>
        <begin position="293"/>
        <end position="315"/>
    </location>
</feature>
<protein>
    <submittedName>
        <fullName evidence="4">Uncharacterized protein</fullName>
    </submittedName>
</protein>
<gene>
    <name evidence="4" type="ORF">Q5P01_000349</name>
</gene>
<name>A0AA88LIC0_CHASR</name>
<feature type="transmembrane region" description="Helical" evidence="3">
    <location>
        <begin position="46"/>
        <end position="67"/>
    </location>
</feature>
<dbReference type="AlphaFoldDB" id="A0AA88LIC0"/>
<keyword evidence="3" id="KW-0472">Membrane</keyword>
<dbReference type="EMBL" id="JAUPFM010000212">
    <property type="protein sequence ID" value="KAK2810767.1"/>
    <property type="molecule type" value="Genomic_DNA"/>
</dbReference>
<keyword evidence="1" id="KW-0175">Coiled coil</keyword>
<organism evidence="4 5">
    <name type="scientific">Channa striata</name>
    <name type="common">Snakehead murrel</name>
    <name type="synonym">Ophicephalus striatus</name>
    <dbReference type="NCBI Taxonomy" id="64152"/>
    <lineage>
        <taxon>Eukaryota</taxon>
        <taxon>Metazoa</taxon>
        <taxon>Chordata</taxon>
        <taxon>Craniata</taxon>
        <taxon>Vertebrata</taxon>
        <taxon>Euteleostomi</taxon>
        <taxon>Actinopterygii</taxon>
        <taxon>Neopterygii</taxon>
        <taxon>Teleostei</taxon>
        <taxon>Neoteleostei</taxon>
        <taxon>Acanthomorphata</taxon>
        <taxon>Anabantaria</taxon>
        <taxon>Anabantiformes</taxon>
        <taxon>Channoidei</taxon>
        <taxon>Channidae</taxon>
        <taxon>Channa</taxon>
    </lineage>
</organism>
<evidence type="ECO:0000256" key="3">
    <source>
        <dbReference type="SAM" id="Phobius"/>
    </source>
</evidence>
<evidence type="ECO:0000313" key="5">
    <source>
        <dbReference type="Proteomes" id="UP001187415"/>
    </source>
</evidence>
<keyword evidence="5" id="KW-1185">Reference proteome</keyword>
<keyword evidence="3" id="KW-0812">Transmembrane</keyword>
<feature type="transmembrane region" description="Helical" evidence="3">
    <location>
        <begin position="138"/>
        <end position="162"/>
    </location>
</feature>
<feature type="coiled-coil region" evidence="1">
    <location>
        <begin position="89"/>
        <end position="116"/>
    </location>
</feature>
<keyword evidence="3" id="KW-1133">Transmembrane helix</keyword>
<evidence type="ECO:0000256" key="2">
    <source>
        <dbReference type="SAM" id="MobiDB-lite"/>
    </source>
</evidence>
<accession>A0AA88LIC0</accession>
<sequence length="388" mass="44495">MDDEHVIIEIRLDIVEPPGDVDAARSEGQDLTSVGSSIFSKSCLPMSLICGFAFLIVGLLIAVAVYYKYGRNGNNKTNGNEDVEMDKLMKNMKRDLEKSRNEIKVQVDELEGHREENKKMRGGDLKAKVAVCYTPASYCILIVMRYSVVISALVGICTWFIWKLLINGPTDKKTVPVKINPQWSQDSTKLNLQDQLLFKPEFTSLSGSLPLEKVFFVLIIHICGADLVESITTVCHRLWSVAGLIELTVSTATFAFATYKWKREKKRLQEELLHKEREREDVVITLMEVKAEQENQRDQTKGQLEEVERGREENKQNLQSVEKMIEESEMMSEKPQELLKLKEKLLNEKWRLDQSKEGYEKQLLDYEKVLEPVDFQMAKLQPKGKVGM</sequence>
<evidence type="ECO:0000313" key="4">
    <source>
        <dbReference type="EMBL" id="KAK2810767.1"/>
    </source>
</evidence>
<proteinExistence type="predicted"/>